<evidence type="ECO:0000256" key="3">
    <source>
        <dbReference type="ARBA" id="ARBA00022475"/>
    </source>
</evidence>
<organism evidence="9 10">
    <name type="scientific">Siminovitchia fordii</name>
    <dbReference type="NCBI Taxonomy" id="254759"/>
    <lineage>
        <taxon>Bacteria</taxon>
        <taxon>Bacillati</taxon>
        <taxon>Bacillota</taxon>
        <taxon>Bacilli</taxon>
        <taxon>Bacillales</taxon>
        <taxon>Bacillaceae</taxon>
        <taxon>Siminovitchia</taxon>
    </lineage>
</organism>
<comment type="subcellular location">
    <subcellularLocation>
        <location evidence="1">Cell membrane</location>
        <topology evidence="1">Multi-pass membrane protein</topology>
    </subcellularLocation>
</comment>
<evidence type="ECO:0000259" key="8">
    <source>
        <dbReference type="Pfam" id="PF04239"/>
    </source>
</evidence>
<dbReference type="InterPro" id="IPR023090">
    <property type="entry name" value="UPF0702_alpha/beta_dom_sf"/>
</dbReference>
<comment type="caution">
    <text evidence="9">The sequence shown here is derived from an EMBL/GenBank/DDBJ whole genome shotgun (WGS) entry which is preliminary data.</text>
</comment>
<dbReference type="EMBL" id="BOQT01000022">
    <property type="protein sequence ID" value="GIN22905.1"/>
    <property type="molecule type" value="Genomic_DNA"/>
</dbReference>
<dbReference type="PANTHER" id="PTHR34582:SF5">
    <property type="entry name" value="UPF0702 TRANSMEMBRANE PROTEIN YETF"/>
    <property type="match status" value="1"/>
</dbReference>
<evidence type="ECO:0000313" key="9">
    <source>
        <dbReference type="EMBL" id="GIN22905.1"/>
    </source>
</evidence>
<evidence type="ECO:0000256" key="2">
    <source>
        <dbReference type="ARBA" id="ARBA00006448"/>
    </source>
</evidence>
<reference evidence="9 10" key="1">
    <citation type="submission" date="2021-03" db="EMBL/GenBank/DDBJ databases">
        <title>Antimicrobial resistance genes in bacteria isolated from Japanese honey, and their potential for conferring macrolide and lincosamide resistance in the American foulbrood pathogen Paenibacillus larvae.</title>
        <authorList>
            <person name="Okamoto M."/>
            <person name="Kumagai M."/>
            <person name="Kanamori H."/>
            <person name="Takamatsu D."/>
        </authorList>
    </citation>
    <scope>NUCLEOTIDE SEQUENCE [LARGE SCALE GENOMIC DNA]</scope>
    <source>
        <strain evidence="9 10">J1TS3</strain>
    </source>
</reference>
<dbReference type="PANTHER" id="PTHR34582">
    <property type="entry name" value="UPF0702 TRANSMEMBRANE PROTEIN YCAP"/>
    <property type="match status" value="1"/>
</dbReference>
<evidence type="ECO:0000256" key="7">
    <source>
        <dbReference type="SAM" id="Phobius"/>
    </source>
</evidence>
<feature type="transmembrane region" description="Helical" evidence="7">
    <location>
        <begin position="72"/>
        <end position="89"/>
    </location>
</feature>
<dbReference type="Gene3D" id="3.30.240.20">
    <property type="entry name" value="bsu07140 like domains"/>
    <property type="match status" value="2"/>
</dbReference>
<dbReference type="Pfam" id="PF04239">
    <property type="entry name" value="DUF421"/>
    <property type="match status" value="1"/>
</dbReference>
<gene>
    <name evidence="9" type="ORF">J1TS3_40390</name>
</gene>
<dbReference type="Proteomes" id="UP000680279">
    <property type="component" value="Unassembled WGS sequence"/>
</dbReference>
<keyword evidence="10" id="KW-1185">Reference proteome</keyword>
<accession>A0ABQ4KCJ3</accession>
<feature type="domain" description="YetF C-terminal" evidence="8">
    <location>
        <begin position="90"/>
        <end position="223"/>
    </location>
</feature>
<keyword evidence="6 7" id="KW-0472">Membrane</keyword>
<comment type="similarity">
    <text evidence="2">Belongs to the UPF0702 family.</text>
</comment>
<keyword evidence="4 7" id="KW-0812">Transmembrane</keyword>
<keyword evidence="5 7" id="KW-1133">Transmembrane helix</keyword>
<dbReference type="RefSeq" id="WP_212963830.1">
    <property type="nucleotide sequence ID" value="NZ_BOQT01000022.1"/>
</dbReference>
<evidence type="ECO:0000256" key="1">
    <source>
        <dbReference type="ARBA" id="ARBA00004651"/>
    </source>
</evidence>
<protein>
    <submittedName>
        <fullName evidence="9">DUF421 domain-containing protein</fullName>
    </submittedName>
</protein>
<feature type="transmembrane region" description="Helical" evidence="7">
    <location>
        <begin position="12"/>
        <end position="30"/>
    </location>
</feature>
<dbReference type="InterPro" id="IPR007353">
    <property type="entry name" value="DUF421"/>
</dbReference>
<feature type="transmembrane region" description="Helical" evidence="7">
    <location>
        <begin position="42"/>
        <end position="60"/>
    </location>
</feature>
<keyword evidence="3" id="KW-1003">Cell membrane</keyword>
<name>A0ABQ4KCJ3_9BACI</name>
<evidence type="ECO:0000313" key="10">
    <source>
        <dbReference type="Proteomes" id="UP000680279"/>
    </source>
</evidence>
<evidence type="ECO:0000256" key="5">
    <source>
        <dbReference type="ARBA" id="ARBA00022989"/>
    </source>
</evidence>
<proteinExistence type="inferred from homology"/>
<evidence type="ECO:0000256" key="4">
    <source>
        <dbReference type="ARBA" id="ARBA00022692"/>
    </source>
</evidence>
<evidence type="ECO:0000256" key="6">
    <source>
        <dbReference type="ARBA" id="ARBA00023136"/>
    </source>
</evidence>
<sequence>MEFFNSQESLTTIQWVLRAIFAYFFMLIIAKAMGQRSISQLRLLDFVIALIIGNIIAHPLSDEKLGLKGSMISMIVLVVLYATSIFLSLKFNKLRTFIDPSPFPLIENGQIIYKNLGKAKISLDYLLSETRKEKIDDIQKIALALWEPDGTISFFLEQKYQSITKKDLQIKGEKFSLPRTIIKEGKIDINELKKTNKDEVWLKNKIKTTYHVDISEILLATVDMNGQIKVLLY</sequence>